<feature type="region of interest" description="Disordered" evidence="1">
    <location>
        <begin position="296"/>
        <end position="319"/>
    </location>
</feature>
<reference evidence="2 3" key="1">
    <citation type="submission" date="2024-02" db="EMBL/GenBank/DDBJ databases">
        <authorList>
            <person name="Chen Y."/>
            <person name="Shah S."/>
            <person name="Dougan E. K."/>
            <person name="Thang M."/>
            <person name="Chan C."/>
        </authorList>
    </citation>
    <scope>NUCLEOTIDE SEQUENCE [LARGE SCALE GENOMIC DNA]</scope>
</reference>
<feature type="region of interest" description="Disordered" evidence="1">
    <location>
        <begin position="221"/>
        <end position="276"/>
    </location>
</feature>
<accession>A0ABP0MJ42</accession>
<feature type="region of interest" description="Disordered" evidence="1">
    <location>
        <begin position="428"/>
        <end position="461"/>
    </location>
</feature>
<evidence type="ECO:0000313" key="2">
    <source>
        <dbReference type="EMBL" id="CAK9051509.1"/>
    </source>
</evidence>
<feature type="region of interest" description="Disordered" evidence="1">
    <location>
        <begin position="359"/>
        <end position="394"/>
    </location>
</feature>
<organism evidence="2 3">
    <name type="scientific">Durusdinium trenchii</name>
    <dbReference type="NCBI Taxonomy" id="1381693"/>
    <lineage>
        <taxon>Eukaryota</taxon>
        <taxon>Sar</taxon>
        <taxon>Alveolata</taxon>
        <taxon>Dinophyceae</taxon>
        <taxon>Suessiales</taxon>
        <taxon>Symbiodiniaceae</taxon>
        <taxon>Durusdinium</taxon>
    </lineage>
</organism>
<name>A0ABP0MJ42_9DINO</name>
<feature type="region of interest" description="Disordered" evidence="1">
    <location>
        <begin position="477"/>
        <end position="498"/>
    </location>
</feature>
<feature type="region of interest" description="Disordered" evidence="1">
    <location>
        <begin position="517"/>
        <end position="570"/>
    </location>
</feature>
<feature type="compositionally biased region" description="Polar residues" evidence="1">
    <location>
        <begin position="428"/>
        <end position="437"/>
    </location>
</feature>
<feature type="compositionally biased region" description="Basic and acidic residues" evidence="1">
    <location>
        <begin position="438"/>
        <end position="461"/>
    </location>
</feature>
<evidence type="ECO:0000256" key="1">
    <source>
        <dbReference type="SAM" id="MobiDB-lite"/>
    </source>
</evidence>
<evidence type="ECO:0000313" key="3">
    <source>
        <dbReference type="Proteomes" id="UP001642464"/>
    </source>
</evidence>
<keyword evidence="3" id="KW-1185">Reference proteome</keyword>
<feature type="region of interest" description="Disordered" evidence="1">
    <location>
        <begin position="653"/>
        <end position="696"/>
    </location>
</feature>
<proteinExistence type="predicted"/>
<dbReference type="EMBL" id="CAXAMM010022223">
    <property type="protein sequence ID" value="CAK9051509.1"/>
    <property type="molecule type" value="Genomic_DNA"/>
</dbReference>
<comment type="caution">
    <text evidence="2">The sequence shown here is derived from an EMBL/GenBank/DDBJ whole genome shotgun (WGS) entry which is preliminary data.</text>
</comment>
<gene>
    <name evidence="2" type="ORF">SCF082_LOCUS28266</name>
</gene>
<feature type="compositionally biased region" description="Basic and acidic residues" evidence="1">
    <location>
        <begin position="548"/>
        <end position="570"/>
    </location>
</feature>
<feature type="compositionally biased region" description="Low complexity" evidence="1">
    <location>
        <begin position="484"/>
        <end position="494"/>
    </location>
</feature>
<sequence>MAGEEAKARRRSMANRMLHDYGLGNELQRQNRADREVDMIQRLQSLVPESELQLLKKEFAGQVQMLPNGPNLLQGGAAQLAQKILIPRLRAPVPRHEQDEQAALKEALTQMRKEGGQSHSNDLAAHAQVKHIAKEIMQVSAKNATQCYHHAGFAEEEVKNQVAAALRLLEHELFRAEEGASEEATNVMYEEQNLYTVAPLLLAKPTAKRLLKQAQKEAEAQMQEGLRMEPFRRKARVKETLSTAPTQELEQEDDSDDSGRSDVADCGDLKGAGRARRRWSDQRLNAMLQRDWSPISSPRVTTRKGKVRSTQRGTEPHKQHDLEFQPEHLQWHPTVQELLNSVSTGAKRLKTTVRVNAMQRSASDTKLSPLPRVSASPQRGMRKEFNKVPGAPRGIDATVGQKKLLLESHHSRPQYVIKVMTWKGRNQSNGRWQSWQDWKSDQGQEKEKDKKKKEPSVARSQKSEVLELISYDGKRVALPDDKGAVGSSSASSSGLQEENKRLKDALKYFANKKEDEEAKQCDVLQTSPQKPIRGSGFTLPIEVLPSRQGDKSRSSSKERSRSPCRGHEEPALKLTDVVKEAGLEHLLAGMSPEHHDHLMAIITSEPANFQNPKQVQELIHTMMTQQLAEQTAVMDAGLEDQIKTGRRDVLKPFGLPRERSAKRPGMPLSERTANVGDHRRVSSRSADSVSHMSSME</sequence>
<feature type="compositionally biased region" description="Low complexity" evidence="1">
    <location>
        <begin position="683"/>
        <end position="696"/>
    </location>
</feature>
<protein>
    <submittedName>
        <fullName evidence="2">Uncharacterized protein</fullName>
    </submittedName>
</protein>
<dbReference type="Proteomes" id="UP001642464">
    <property type="component" value="Unassembled WGS sequence"/>
</dbReference>